<feature type="active site" evidence="1">
    <location>
        <position position="82"/>
    </location>
</feature>
<feature type="binding site" evidence="2">
    <location>
        <position position="82"/>
    </location>
    <ligand>
        <name>7-chloro-L-tryptophan</name>
        <dbReference type="ChEBI" id="CHEBI:58713"/>
    </ligand>
</feature>
<evidence type="ECO:0000256" key="1">
    <source>
        <dbReference type="PIRSR" id="PIRSR011396-1"/>
    </source>
</evidence>
<dbReference type="Proteomes" id="UP000198658">
    <property type="component" value="Unassembled WGS sequence"/>
</dbReference>
<sequence length="517" mass="57145">MQQAPLSILILGGGAAGWLTAAVLAAEHGRARGGHCDIVLVESPDIPTIGVGEGTWPSMRETLRRIGLSETRLFAECEASFKQGSLFSAWRTTDCKDQYYHPFSLPHGYFEQDLAPFSQEAYAYAVTPQAAICDAHLAPKQLATPEYAGVLNYGYHFDAVKFGLCLRDHCTRHLGVQHVRANIASVEGGADGSVAALVTDAGERLCADLFVDCSGSAAKIIGEHLQVPWVDRSSILFNDRALAVQIPHASPESPIASVTRATAQANGWIWDIGLPSRRGMGYVYSSQFTDTATVEGEFRRFLARELPTGADSELMFRELKFAPGHRAAMWQGNCVAVGMAAGFIEPLEASALALIEQSAGLIRDFLPARNEQMGLAAKRFNRQILAHWENIIDFLKLHYVLSERTDSDYWLAHRRDESIPESLRENLQLWRHRAPAKQDFPQAQPLFPPPSYRYVLNGMGYDCDWVRAPRKDGDQARAKTLLTEVQKQLASYRQGLPANRQLISQLVARSQPGVTVR</sequence>
<dbReference type="InterPro" id="IPR036188">
    <property type="entry name" value="FAD/NAD-bd_sf"/>
</dbReference>
<dbReference type="PIRSF" id="PIRSF011396">
    <property type="entry name" value="Trp_halogenase"/>
    <property type="match status" value="1"/>
</dbReference>
<organism evidence="3 4">
    <name type="scientific">Microbulbifer marinus</name>
    <dbReference type="NCBI Taxonomy" id="658218"/>
    <lineage>
        <taxon>Bacteria</taxon>
        <taxon>Pseudomonadati</taxon>
        <taxon>Pseudomonadota</taxon>
        <taxon>Gammaproteobacteria</taxon>
        <taxon>Cellvibrionales</taxon>
        <taxon>Microbulbiferaceae</taxon>
        <taxon>Microbulbifer</taxon>
    </lineage>
</organism>
<dbReference type="AlphaFoldDB" id="A0A1H3YCA8"/>
<dbReference type="GO" id="GO:0004497">
    <property type="term" value="F:monooxygenase activity"/>
    <property type="evidence" value="ECO:0007669"/>
    <property type="project" value="InterPro"/>
</dbReference>
<dbReference type="InterPro" id="IPR033856">
    <property type="entry name" value="Trp_halogen"/>
</dbReference>
<dbReference type="PANTHER" id="PTHR43747:SF4">
    <property type="entry name" value="FLAVIN-DEPENDENT TRYPTOPHAN HALOGENASE"/>
    <property type="match status" value="1"/>
</dbReference>
<evidence type="ECO:0000313" key="3">
    <source>
        <dbReference type="EMBL" id="SEA09113.1"/>
    </source>
</evidence>
<dbReference type="SUPFAM" id="SSF51905">
    <property type="entry name" value="FAD/NAD(P)-binding domain"/>
    <property type="match status" value="1"/>
</dbReference>
<keyword evidence="2" id="KW-0547">Nucleotide-binding</keyword>
<dbReference type="OrthoDB" id="6278312at2"/>
<accession>A0A1H3YCA8</accession>
<gene>
    <name evidence="3" type="ORF">SAMN05216562_1673</name>
</gene>
<reference evidence="4" key="1">
    <citation type="submission" date="2016-10" db="EMBL/GenBank/DDBJ databases">
        <authorList>
            <person name="Varghese N."/>
            <person name="Submissions S."/>
        </authorList>
    </citation>
    <scope>NUCLEOTIDE SEQUENCE [LARGE SCALE GENOMIC DNA]</scope>
    <source>
        <strain evidence="4">CGMCC 1.10657</strain>
    </source>
</reference>
<dbReference type="InterPro" id="IPR006905">
    <property type="entry name" value="Flavin_halogenase"/>
</dbReference>
<dbReference type="Pfam" id="PF04820">
    <property type="entry name" value="Trp_halogenase"/>
    <property type="match status" value="1"/>
</dbReference>
<keyword evidence="2" id="KW-0274">FAD</keyword>
<keyword evidence="2" id="KW-0285">Flavoprotein</keyword>
<dbReference type="PANTHER" id="PTHR43747">
    <property type="entry name" value="FAD-BINDING PROTEIN"/>
    <property type="match status" value="1"/>
</dbReference>
<dbReference type="InterPro" id="IPR050816">
    <property type="entry name" value="Flavin-dep_Halogenase_NPB"/>
</dbReference>
<feature type="binding site" evidence="2">
    <location>
        <position position="348"/>
    </location>
    <ligand>
        <name>L-tryptophan</name>
        <dbReference type="ChEBI" id="CHEBI:57912"/>
    </ligand>
</feature>
<feature type="binding site" evidence="2">
    <location>
        <begin position="13"/>
        <end position="16"/>
    </location>
    <ligand>
        <name>FAD</name>
        <dbReference type="ChEBI" id="CHEBI:57692"/>
    </ligand>
</feature>
<dbReference type="EMBL" id="FNQO01000002">
    <property type="protein sequence ID" value="SEA09113.1"/>
    <property type="molecule type" value="Genomic_DNA"/>
</dbReference>
<proteinExistence type="predicted"/>
<dbReference type="STRING" id="658218.SAMN05216562_1673"/>
<evidence type="ECO:0000256" key="2">
    <source>
        <dbReference type="PIRSR" id="PIRSR011396-2"/>
    </source>
</evidence>
<protein>
    <submittedName>
        <fullName evidence="3">2-polyprenyl-6-methoxyphenol hydroxylase</fullName>
    </submittedName>
</protein>
<keyword evidence="4" id="KW-1185">Reference proteome</keyword>
<evidence type="ECO:0000313" key="4">
    <source>
        <dbReference type="Proteomes" id="UP000198658"/>
    </source>
</evidence>
<dbReference type="RefSeq" id="WP_091387179.1">
    <property type="nucleotide sequence ID" value="NZ_FNQO01000002.1"/>
</dbReference>
<name>A0A1H3YCA8_9GAMM</name>
<dbReference type="GO" id="GO:0000166">
    <property type="term" value="F:nucleotide binding"/>
    <property type="evidence" value="ECO:0007669"/>
    <property type="project" value="UniProtKB-KW"/>
</dbReference>
<dbReference type="Gene3D" id="3.50.50.60">
    <property type="entry name" value="FAD/NAD(P)-binding domain"/>
    <property type="match status" value="1"/>
</dbReference>